<evidence type="ECO:0000259" key="1">
    <source>
        <dbReference type="Pfam" id="PF13577"/>
    </source>
</evidence>
<dbReference type="Proteomes" id="UP000660611">
    <property type="component" value="Unassembled WGS sequence"/>
</dbReference>
<name>A0A919UI44_9ACTN</name>
<gene>
    <name evidence="2" type="ORF">Dsi01nite_102210</name>
</gene>
<evidence type="ECO:0000313" key="3">
    <source>
        <dbReference type="Proteomes" id="UP000660611"/>
    </source>
</evidence>
<dbReference type="RefSeq" id="WP_203853780.1">
    <property type="nucleotide sequence ID" value="NZ_BAAAVW010000038.1"/>
</dbReference>
<protein>
    <submittedName>
        <fullName evidence="2">Polyketide cyclase</fullName>
    </submittedName>
</protein>
<dbReference type="InterPro" id="IPR037401">
    <property type="entry name" value="SnoaL-like"/>
</dbReference>
<keyword evidence="3" id="KW-1185">Reference proteome</keyword>
<dbReference type="InterPro" id="IPR032710">
    <property type="entry name" value="NTF2-like_dom_sf"/>
</dbReference>
<dbReference type="CDD" id="cd00531">
    <property type="entry name" value="NTF2_like"/>
    <property type="match status" value="1"/>
</dbReference>
<dbReference type="Gene3D" id="3.10.450.50">
    <property type="match status" value="1"/>
</dbReference>
<evidence type="ECO:0000313" key="2">
    <source>
        <dbReference type="EMBL" id="GIG52180.1"/>
    </source>
</evidence>
<proteinExistence type="predicted"/>
<dbReference type="SUPFAM" id="SSF54427">
    <property type="entry name" value="NTF2-like"/>
    <property type="match status" value="1"/>
</dbReference>
<accession>A0A919UI44</accession>
<dbReference type="Pfam" id="PF13577">
    <property type="entry name" value="SnoaL_4"/>
    <property type="match status" value="1"/>
</dbReference>
<sequence>MSIDIDIAVRELTDRAAITEVLHTYARLVDERDFTAVAGVFTDDCLAEYGVREAEILHSSAALVDWLTRQLLDGTATSHHISNVQISFPDADHAATTSYVYAWHRPPGAVADPIILARYVDSFDRTPTGWRIAHRRMLAHGLVGFPDGILRPLSRRTEPASEQAAV</sequence>
<dbReference type="AlphaFoldDB" id="A0A919UI44"/>
<organism evidence="2 3">
    <name type="scientific">Dactylosporangium siamense</name>
    <dbReference type="NCBI Taxonomy" id="685454"/>
    <lineage>
        <taxon>Bacteria</taxon>
        <taxon>Bacillati</taxon>
        <taxon>Actinomycetota</taxon>
        <taxon>Actinomycetes</taxon>
        <taxon>Micromonosporales</taxon>
        <taxon>Micromonosporaceae</taxon>
        <taxon>Dactylosporangium</taxon>
    </lineage>
</organism>
<comment type="caution">
    <text evidence="2">The sequence shown here is derived from an EMBL/GenBank/DDBJ whole genome shotgun (WGS) entry which is preliminary data.</text>
</comment>
<feature type="domain" description="SnoaL-like" evidence="1">
    <location>
        <begin position="10"/>
        <end position="136"/>
    </location>
</feature>
<dbReference type="EMBL" id="BONQ01000172">
    <property type="protein sequence ID" value="GIG52180.1"/>
    <property type="molecule type" value="Genomic_DNA"/>
</dbReference>
<reference evidence="2" key="1">
    <citation type="submission" date="2021-01" db="EMBL/GenBank/DDBJ databases">
        <title>Whole genome shotgun sequence of Dactylosporangium siamense NBRC 106093.</title>
        <authorList>
            <person name="Komaki H."/>
            <person name="Tamura T."/>
        </authorList>
    </citation>
    <scope>NUCLEOTIDE SEQUENCE</scope>
    <source>
        <strain evidence="2">NBRC 106093</strain>
    </source>
</reference>